<reference evidence="2" key="1">
    <citation type="journal article" date="2023" name="Mol. Phylogenet. Evol.">
        <title>Genome-scale phylogeny and comparative genomics of the fungal order Sordariales.</title>
        <authorList>
            <person name="Hensen N."/>
            <person name="Bonometti L."/>
            <person name="Westerberg I."/>
            <person name="Brannstrom I.O."/>
            <person name="Guillou S."/>
            <person name="Cros-Aarteil S."/>
            <person name="Calhoun S."/>
            <person name="Haridas S."/>
            <person name="Kuo A."/>
            <person name="Mondo S."/>
            <person name="Pangilinan J."/>
            <person name="Riley R."/>
            <person name="LaButti K."/>
            <person name="Andreopoulos B."/>
            <person name="Lipzen A."/>
            <person name="Chen C."/>
            <person name="Yan M."/>
            <person name="Daum C."/>
            <person name="Ng V."/>
            <person name="Clum A."/>
            <person name="Steindorff A."/>
            <person name="Ohm R.A."/>
            <person name="Martin F."/>
            <person name="Silar P."/>
            <person name="Natvig D.O."/>
            <person name="Lalanne C."/>
            <person name="Gautier V."/>
            <person name="Ament-Velasquez S.L."/>
            <person name="Kruys A."/>
            <person name="Hutchinson M.I."/>
            <person name="Powell A.J."/>
            <person name="Barry K."/>
            <person name="Miller A.N."/>
            <person name="Grigoriev I.V."/>
            <person name="Debuchy R."/>
            <person name="Gladieux P."/>
            <person name="Hiltunen Thoren M."/>
            <person name="Johannesson H."/>
        </authorList>
    </citation>
    <scope>NUCLEOTIDE SEQUENCE</scope>
    <source>
        <strain evidence="2">PSN293</strain>
    </source>
</reference>
<feature type="region of interest" description="Disordered" evidence="1">
    <location>
        <begin position="165"/>
        <end position="190"/>
    </location>
</feature>
<sequence length="211" mass="23446">MCKTITKVYPCGHTTAVWHNCHKPEADPKLLGSVSSQICKLCDPETPALATITGWDTCLVRELQRTRSKWQCCRCNVTNSPDKPSCSGQVKSASSDDKNTDSWACQHNICVNCQGIGMGHPPLSRLGHTVTIRGRRTRTAPRVVPGKAEPGCTDETCAVKVLPATQKRKRNEPDDQDRTEKSKMRYLGPGWHREADPGFYLCFTDSENEDD</sequence>
<evidence type="ECO:0000256" key="1">
    <source>
        <dbReference type="SAM" id="MobiDB-lite"/>
    </source>
</evidence>
<dbReference type="AlphaFoldDB" id="A0AAN6Y337"/>
<name>A0AAN6Y337_9PEZI</name>
<reference evidence="2" key="2">
    <citation type="submission" date="2023-05" db="EMBL/GenBank/DDBJ databases">
        <authorList>
            <consortium name="Lawrence Berkeley National Laboratory"/>
            <person name="Steindorff A."/>
            <person name="Hensen N."/>
            <person name="Bonometti L."/>
            <person name="Westerberg I."/>
            <person name="Brannstrom I.O."/>
            <person name="Guillou S."/>
            <person name="Cros-Aarteil S."/>
            <person name="Calhoun S."/>
            <person name="Haridas S."/>
            <person name="Kuo A."/>
            <person name="Mondo S."/>
            <person name="Pangilinan J."/>
            <person name="Riley R."/>
            <person name="Labutti K."/>
            <person name="Andreopoulos B."/>
            <person name="Lipzen A."/>
            <person name="Chen C."/>
            <person name="Yanf M."/>
            <person name="Daum C."/>
            <person name="Ng V."/>
            <person name="Clum A."/>
            <person name="Ohm R."/>
            <person name="Martin F."/>
            <person name="Silar P."/>
            <person name="Natvig D."/>
            <person name="Lalanne C."/>
            <person name="Gautier V."/>
            <person name="Ament-Velasquez S.L."/>
            <person name="Kruys A."/>
            <person name="Hutchinson M.I."/>
            <person name="Powell A.J."/>
            <person name="Barry K."/>
            <person name="Miller A.N."/>
            <person name="Grigoriev I.V."/>
            <person name="Debuchy R."/>
            <person name="Gladieux P."/>
            <person name="Thoren M.H."/>
            <person name="Johannesson H."/>
        </authorList>
    </citation>
    <scope>NUCLEOTIDE SEQUENCE</scope>
    <source>
        <strain evidence="2">PSN293</strain>
    </source>
</reference>
<organism evidence="2 3">
    <name type="scientific">Rhypophila decipiens</name>
    <dbReference type="NCBI Taxonomy" id="261697"/>
    <lineage>
        <taxon>Eukaryota</taxon>
        <taxon>Fungi</taxon>
        <taxon>Dikarya</taxon>
        <taxon>Ascomycota</taxon>
        <taxon>Pezizomycotina</taxon>
        <taxon>Sordariomycetes</taxon>
        <taxon>Sordariomycetidae</taxon>
        <taxon>Sordariales</taxon>
        <taxon>Naviculisporaceae</taxon>
        <taxon>Rhypophila</taxon>
    </lineage>
</organism>
<feature type="compositionally biased region" description="Basic and acidic residues" evidence="1">
    <location>
        <begin position="171"/>
        <end position="183"/>
    </location>
</feature>
<keyword evidence="3" id="KW-1185">Reference proteome</keyword>
<gene>
    <name evidence="2" type="ORF">QBC37DRAFT_403408</name>
</gene>
<comment type="caution">
    <text evidence="2">The sequence shown here is derived from an EMBL/GenBank/DDBJ whole genome shotgun (WGS) entry which is preliminary data.</text>
</comment>
<dbReference type="Proteomes" id="UP001301769">
    <property type="component" value="Unassembled WGS sequence"/>
</dbReference>
<proteinExistence type="predicted"/>
<protein>
    <submittedName>
        <fullName evidence="2">Uncharacterized protein</fullName>
    </submittedName>
</protein>
<dbReference type="EMBL" id="MU858174">
    <property type="protein sequence ID" value="KAK4210466.1"/>
    <property type="molecule type" value="Genomic_DNA"/>
</dbReference>
<accession>A0AAN6Y337</accession>
<evidence type="ECO:0000313" key="3">
    <source>
        <dbReference type="Proteomes" id="UP001301769"/>
    </source>
</evidence>
<evidence type="ECO:0000313" key="2">
    <source>
        <dbReference type="EMBL" id="KAK4210466.1"/>
    </source>
</evidence>